<organism evidence="3 4">
    <name type="scientific">Candidatus Cryptobacteroides faecigallinarum</name>
    <dbReference type="NCBI Taxonomy" id="2840763"/>
    <lineage>
        <taxon>Bacteria</taxon>
        <taxon>Pseudomonadati</taxon>
        <taxon>Bacteroidota</taxon>
        <taxon>Bacteroidia</taxon>
        <taxon>Bacteroidales</taxon>
        <taxon>Candidatus Cryptobacteroides</taxon>
    </lineage>
</organism>
<dbReference type="Gene3D" id="2.60.40.1740">
    <property type="entry name" value="hypothetical protein (bacova_03559)"/>
    <property type="match status" value="1"/>
</dbReference>
<dbReference type="InterPro" id="IPR013320">
    <property type="entry name" value="ConA-like_dom_sf"/>
</dbReference>
<accession>A0A9D9IM76</accession>
<dbReference type="Proteomes" id="UP000823757">
    <property type="component" value="Unassembled WGS sequence"/>
</dbReference>
<sequence>MKRIFKSFTFCLAAAGILSAAAGCNDAELKPIDNAAYIAEAYRASSTILSTDNDSPTAQATLTARLGSKAESDMAFTFETDSDVLVRYNELNGTSYQQMPDEAFTLSSSSVSISEGQVSASPVMVEMSYTDEMKESGATYAIPVKLRCSEGNIPVVESTSEYVIVCNYVKPVPAPIFNSEYVSSSDFEKLNRIMFNVGENVEFTQYTFEFMMYVPEFCNANPLMIAALDNGALGNRMALRFELQNNQYPNNRLLMMTIARPGVIATVTNEAKVWQHIAVTFDGNTTRLYINGNDVGSKQAAASPITFSYFSLLPQPMNFASAYSASLISFREVRLWSVARSASQLANNMNSVDPKSEGLVGYWKMDEGSGYTFNDATGNGHTGMCEYSDAGDLSLTNWKVNYGPATGLEWVEDFTHMEE</sequence>
<dbReference type="Pfam" id="PF13385">
    <property type="entry name" value="Laminin_G_3"/>
    <property type="match status" value="1"/>
</dbReference>
<name>A0A9D9IM76_9BACT</name>
<feature type="signal peptide" evidence="1">
    <location>
        <begin position="1"/>
        <end position="22"/>
    </location>
</feature>
<protein>
    <submittedName>
        <fullName evidence="3">DUF1735 domain-containing protein</fullName>
    </submittedName>
</protein>
<comment type="caution">
    <text evidence="3">The sequence shown here is derived from an EMBL/GenBank/DDBJ whole genome shotgun (WGS) entry which is preliminary data.</text>
</comment>
<proteinExistence type="predicted"/>
<evidence type="ECO:0000313" key="3">
    <source>
        <dbReference type="EMBL" id="MBO8474356.1"/>
    </source>
</evidence>
<evidence type="ECO:0000313" key="4">
    <source>
        <dbReference type="Proteomes" id="UP000823757"/>
    </source>
</evidence>
<dbReference type="SUPFAM" id="SSF49899">
    <property type="entry name" value="Concanavalin A-like lectins/glucanases"/>
    <property type="match status" value="1"/>
</dbReference>
<feature type="chain" id="PRO_5039579684" evidence="1">
    <location>
        <begin position="23"/>
        <end position="419"/>
    </location>
</feature>
<dbReference type="Pfam" id="PF08522">
    <property type="entry name" value="BT_3987-like_N"/>
    <property type="match status" value="1"/>
</dbReference>
<dbReference type="AlphaFoldDB" id="A0A9D9IM76"/>
<dbReference type="Gene3D" id="2.60.120.200">
    <property type="match status" value="1"/>
</dbReference>
<dbReference type="PROSITE" id="PS51257">
    <property type="entry name" value="PROKAR_LIPOPROTEIN"/>
    <property type="match status" value="1"/>
</dbReference>
<dbReference type="EMBL" id="JADIMD010000048">
    <property type="protein sequence ID" value="MBO8474356.1"/>
    <property type="molecule type" value="Genomic_DNA"/>
</dbReference>
<dbReference type="GO" id="GO:0004553">
    <property type="term" value="F:hydrolase activity, hydrolyzing O-glycosyl compounds"/>
    <property type="evidence" value="ECO:0007669"/>
    <property type="project" value="UniProtKB-ARBA"/>
</dbReference>
<reference evidence="3" key="1">
    <citation type="submission" date="2020-10" db="EMBL/GenBank/DDBJ databases">
        <authorList>
            <person name="Gilroy R."/>
        </authorList>
    </citation>
    <scope>NUCLEOTIDE SEQUENCE</scope>
    <source>
        <strain evidence="3">B1-13419</strain>
    </source>
</reference>
<dbReference type="GO" id="GO:0005975">
    <property type="term" value="P:carbohydrate metabolic process"/>
    <property type="evidence" value="ECO:0007669"/>
    <property type="project" value="UniProtKB-ARBA"/>
</dbReference>
<reference evidence="3" key="2">
    <citation type="journal article" date="2021" name="PeerJ">
        <title>Extensive microbial diversity within the chicken gut microbiome revealed by metagenomics and culture.</title>
        <authorList>
            <person name="Gilroy R."/>
            <person name="Ravi A."/>
            <person name="Getino M."/>
            <person name="Pursley I."/>
            <person name="Horton D.L."/>
            <person name="Alikhan N.F."/>
            <person name="Baker D."/>
            <person name="Gharbi K."/>
            <person name="Hall N."/>
            <person name="Watson M."/>
            <person name="Adriaenssens E.M."/>
            <person name="Foster-Nyarko E."/>
            <person name="Jarju S."/>
            <person name="Secka A."/>
            <person name="Antonio M."/>
            <person name="Oren A."/>
            <person name="Chaudhuri R.R."/>
            <person name="La Ragione R."/>
            <person name="Hildebrand F."/>
            <person name="Pallen M.J."/>
        </authorList>
    </citation>
    <scope>NUCLEOTIDE SEQUENCE</scope>
    <source>
        <strain evidence="3">B1-13419</strain>
    </source>
</reference>
<feature type="domain" description="BT-3987-like N-terminal" evidence="2">
    <location>
        <begin position="33"/>
        <end position="152"/>
    </location>
</feature>
<keyword evidence="1" id="KW-0732">Signal</keyword>
<evidence type="ECO:0000259" key="2">
    <source>
        <dbReference type="Pfam" id="PF08522"/>
    </source>
</evidence>
<evidence type="ECO:0000256" key="1">
    <source>
        <dbReference type="SAM" id="SignalP"/>
    </source>
</evidence>
<dbReference type="InterPro" id="IPR013728">
    <property type="entry name" value="BT_3987-like_N"/>
</dbReference>
<gene>
    <name evidence="3" type="ORF">IAB91_03575</name>
</gene>